<dbReference type="eggNOG" id="COG2146">
    <property type="taxonomic scope" value="Bacteria"/>
</dbReference>
<keyword evidence="2" id="KW-0479">Metal-binding</keyword>
<evidence type="ECO:0000313" key="8">
    <source>
        <dbReference type="EMBL" id="KPQ17430.1"/>
    </source>
</evidence>
<gene>
    <name evidence="8" type="primary">nirD</name>
    <name evidence="8" type="ORF">HLUCCX10_06530</name>
</gene>
<comment type="cofactor">
    <cofactor evidence="5">
        <name>[2Fe-2S] cluster</name>
        <dbReference type="ChEBI" id="CHEBI:190135"/>
    </cofactor>
</comment>
<protein>
    <submittedName>
        <fullName evidence="8">Nitrite reductase ferredoxin subunit NirD</fullName>
    </submittedName>
</protein>
<dbReference type="GO" id="GO:0051537">
    <property type="term" value="F:2 iron, 2 sulfur cluster binding"/>
    <property type="evidence" value="ECO:0007669"/>
    <property type="project" value="UniProtKB-KW"/>
</dbReference>
<evidence type="ECO:0000256" key="5">
    <source>
        <dbReference type="ARBA" id="ARBA00034078"/>
    </source>
</evidence>
<dbReference type="AlphaFoldDB" id="A0A0P8AGJ1"/>
<evidence type="ECO:0000313" key="9">
    <source>
        <dbReference type="Proteomes" id="UP000050421"/>
    </source>
</evidence>
<dbReference type="Proteomes" id="UP000050421">
    <property type="component" value="Unassembled WGS sequence"/>
</dbReference>
<dbReference type="PANTHER" id="PTHR21496">
    <property type="entry name" value="FERREDOXIN-RELATED"/>
    <property type="match status" value="1"/>
</dbReference>
<dbReference type="PATRIC" id="fig|1305737.6.peg.1969"/>
<keyword evidence="4" id="KW-0411">Iron-sulfur</keyword>
<dbReference type="SUPFAM" id="SSF50022">
    <property type="entry name" value="ISP domain"/>
    <property type="match status" value="1"/>
</dbReference>
<dbReference type="PANTHER" id="PTHR21496:SF0">
    <property type="entry name" value="RIESKE DOMAIN-CONTAINING PROTEIN"/>
    <property type="match status" value="1"/>
</dbReference>
<dbReference type="Pfam" id="PF00355">
    <property type="entry name" value="Rieske"/>
    <property type="match status" value="1"/>
</dbReference>
<dbReference type="GO" id="GO:0046872">
    <property type="term" value="F:metal ion binding"/>
    <property type="evidence" value="ECO:0007669"/>
    <property type="project" value="UniProtKB-KW"/>
</dbReference>
<dbReference type="PROSITE" id="PS51296">
    <property type="entry name" value="RIESKE"/>
    <property type="match status" value="1"/>
</dbReference>
<accession>A0A0P8AGJ1</accession>
<evidence type="ECO:0000256" key="6">
    <source>
        <dbReference type="ARBA" id="ARBA00038001"/>
    </source>
</evidence>
<feature type="domain" description="Rieske" evidence="7">
    <location>
        <begin position="9"/>
        <end position="104"/>
    </location>
</feature>
<dbReference type="CDD" id="cd03467">
    <property type="entry name" value="Rieske"/>
    <property type="match status" value="1"/>
</dbReference>
<dbReference type="EMBL" id="LJXT01000031">
    <property type="protein sequence ID" value="KPQ17430.1"/>
    <property type="molecule type" value="Genomic_DNA"/>
</dbReference>
<dbReference type="InterPro" id="IPR036922">
    <property type="entry name" value="Rieske_2Fe-2S_sf"/>
</dbReference>
<sequence>MKKFQLGQTKEAAIDLFPEKVIKRVKLGNKEIGIVRVGDHFFAFDSLCPHRGASLIQGSINGYEEIICPLHQYRFDLKTGALQSGSCSDLEVYQTSLTEEGLIIQLINSGN</sequence>
<dbReference type="Gene3D" id="2.102.10.10">
    <property type="entry name" value="Rieske [2Fe-2S] iron-sulphur domain"/>
    <property type="match status" value="1"/>
</dbReference>
<name>A0A0P8AGJ1_9BACT</name>
<evidence type="ECO:0000256" key="2">
    <source>
        <dbReference type="ARBA" id="ARBA00022723"/>
    </source>
</evidence>
<dbReference type="InterPro" id="IPR017941">
    <property type="entry name" value="Rieske_2Fe-2S"/>
</dbReference>
<evidence type="ECO:0000256" key="1">
    <source>
        <dbReference type="ARBA" id="ARBA00022714"/>
    </source>
</evidence>
<evidence type="ECO:0000256" key="3">
    <source>
        <dbReference type="ARBA" id="ARBA00023004"/>
    </source>
</evidence>
<proteinExistence type="inferred from homology"/>
<dbReference type="OrthoDB" id="593800at2"/>
<organism evidence="8 9">
    <name type="scientific">Algoriphagus marincola HL-49</name>
    <dbReference type="NCBI Taxonomy" id="1305737"/>
    <lineage>
        <taxon>Bacteria</taxon>
        <taxon>Pseudomonadati</taxon>
        <taxon>Bacteroidota</taxon>
        <taxon>Cytophagia</taxon>
        <taxon>Cytophagales</taxon>
        <taxon>Cyclobacteriaceae</taxon>
        <taxon>Algoriphagus</taxon>
    </lineage>
</organism>
<comment type="caution">
    <text evidence="8">The sequence shown here is derived from an EMBL/GenBank/DDBJ whole genome shotgun (WGS) entry which is preliminary data.</text>
</comment>
<reference evidence="8 9" key="1">
    <citation type="submission" date="2015-09" db="EMBL/GenBank/DDBJ databases">
        <title>Identification and resolution of microdiversity through metagenomic sequencing of parallel consortia.</title>
        <authorList>
            <person name="Nelson W.C."/>
            <person name="Romine M.F."/>
            <person name="Lindemann S.R."/>
        </authorList>
    </citation>
    <scope>NUCLEOTIDE SEQUENCE [LARGE SCALE GENOMIC DNA]</scope>
    <source>
        <strain evidence="8">HL-49</strain>
    </source>
</reference>
<keyword evidence="3" id="KW-0408">Iron</keyword>
<dbReference type="STRING" id="1305737.GCA_000526355_03102"/>
<evidence type="ECO:0000259" key="7">
    <source>
        <dbReference type="PROSITE" id="PS51296"/>
    </source>
</evidence>
<comment type="similarity">
    <text evidence="6">Belongs to the bacterial ring-hydroxylating dioxygenase ferredoxin component family.</text>
</comment>
<keyword evidence="1" id="KW-0001">2Fe-2S</keyword>
<evidence type="ECO:0000256" key="4">
    <source>
        <dbReference type="ARBA" id="ARBA00023014"/>
    </source>
</evidence>